<evidence type="ECO:0000256" key="4">
    <source>
        <dbReference type="PROSITE-ProRule" id="PRU00325"/>
    </source>
</evidence>
<feature type="region of interest" description="Disordered" evidence="5">
    <location>
        <begin position="186"/>
        <end position="275"/>
    </location>
</feature>
<dbReference type="GO" id="GO:0008270">
    <property type="term" value="F:zinc ion binding"/>
    <property type="evidence" value="ECO:0007669"/>
    <property type="project" value="UniProtKB-KW"/>
</dbReference>
<evidence type="ECO:0000256" key="3">
    <source>
        <dbReference type="ARBA" id="ARBA00022833"/>
    </source>
</evidence>
<feature type="region of interest" description="Disordered" evidence="5">
    <location>
        <begin position="129"/>
        <end position="171"/>
    </location>
</feature>
<dbReference type="AlphaFoldDB" id="A0AAV2EWQ4"/>
<dbReference type="PANTHER" id="PTHR31973">
    <property type="entry name" value="POLYPROTEIN, PUTATIVE-RELATED"/>
    <property type="match status" value="1"/>
</dbReference>
<dbReference type="InterPro" id="IPR006564">
    <property type="entry name" value="Znf_PMZ"/>
</dbReference>
<feature type="domain" description="SWIM-type" evidence="6">
    <location>
        <begin position="53"/>
        <end position="87"/>
    </location>
</feature>
<accession>A0AAV2EWQ4</accession>
<keyword evidence="8" id="KW-1185">Reference proteome</keyword>
<dbReference type="Proteomes" id="UP001497516">
    <property type="component" value="Chromosome 5"/>
</dbReference>
<name>A0AAV2EWQ4_9ROSI</name>
<feature type="compositionally biased region" description="Basic residues" evidence="5">
    <location>
        <begin position="136"/>
        <end position="148"/>
    </location>
</feature>
<proteinExistence type="predicted"/>
<protein>
    <recommendedName>
        <fullName evidence="6">SWIM-type domain-containing protein</fullName>
    </recommendedName>
</protein>
<dbReference type="EMBL" id="OZ034818">
    <property type="protein sequence ID" value="CAL1389825.1"/>
    <property type="molecule type" value="Genomic_DNA"/>
</dbReference>
<organism evidence="7 8">
    <name type="scientific">Linum trigynum</name>
    <dbReference type="NCBI Taxonomy" id="586398"/>
    <lineage>
        <taxon>Eukaryota</taxon>
        <taxon>Viridiplantae</taxon>
        <taxon>Streptophyta</taxon>
        <taxon>Embryophyta</taxon>
        <taxon>Tracheophyta</taxon>
        <taxon>Spermatophyta</taxon>
        <taxon>Magnoliopsida</taxon>
        <taxon>eudicotyledons</taxon>
        <taxon>Gunneridae</taxon>
        <taxon>Pentapetalae</taxon>
        <taxon>rosids</taxon>
        <taxon>fabids</taxon>
        <taxon>Malpighiales</taxon>
        <taxon>Linaceae</taxon>
        <taxon>Linum</taxon>
    </lineage>
</organism>
<feature type="compositionally biased region" description="Basic and acidic residues" evidence="5">
    <location>
        <begin position="149"/>
        <end position="171"/>
    </location>
</feature>
<feature type="compositionally biased region" description="Basic residues" evidence="5">
    <location>
        <begin position="218"/>
        <end position="229"/>
    </location>
</feature>
<feature type="compositionally biased region" description="Basic and acidic residues" evidence="5">
    <location>
        <begin position="188"/>
        <end position="217"/>
    </location>
</feature>
<reference evidence="7 8" key="1">
    <citation type="submission" date="2024-04" db="EMBL/GenBank/DDBJ databases">
        <authorList>
            <person name="Fracassetti M."/>
        </authorList>
    </citation>
    <scope>NUCLEOTIDE SEQUENCE [LARGE SCALE GENOMIC DNA]</scope>
</reference>
<dbReference type="Pfam" id="PF04434">
    <property type="entry name" value="SWIM"/>
    <property type="match status" value="1"/>
</dbReference>
<gene>
    <name evidence="7" type="ORF">LTRI10_LOCUS30656</name>
</gene>
<evidence type="ECO:0000313" key="7">
    <source>
        <dbReference type="EMBL" id="CAL1389825.1"/>
    </source>
</evidence>
<dbReference type="SMART" id="SM00575">
    <property type="entry name" value="ZnF_PMZ"/>
    <property type="match status" value="1"/>
</dbReference>
<keyword evidence="2 4" id="KW-0863">Zinc-finger</keyword>
<evidence type="ECO:0000259" key="6">
    <source>
        <dbReference type="PROSITE" id="PS50966"/>
    </source>
</evidence>
<sequence length="275" mass="31236">MLLYARRQEEINNWPSPLTEKVEKKLRSWEEEAVKWTAVSNGRGQFEVRWHDKQVVVNLKAKICTCRRWEITGIPCQHAIQAIGVGADCIYDYVANCYTKETAKAIYEQSISPTNGKVYWPHSELEDCGIPPIQNSKKRGRPKKHRRKRLEEAVEAKKKQKKGGREASKPEGKKYKCKVCGALGHNKAFHDPASKQKAEERKKEKAEAKRQQQLERAKRNRLAALKKQKEKAAKAAASSSSRQPPHVVQLMPDGSTRRPSSEGSQLSQIASQVTQ</sequence>
<evidence type="ECO:0000256" key="5">
    <source>
        <dbReference type="SAM" id="MobiDB-lite"/>
    </source>
</evidence>
<keyword evidence="1" id="KW-0479">Metal-binding</keyword>
<feature type="compositionally biased region" description="Polar residues" evidence="5">
    <location>
        <begin position="261"/>
        <end position="275"/>
    </location>
</feature>
<evidence type="ECO:0000313" key="8">
    <source>
        <dbReference type="Proteomes" id="UP001497516"/>
    </source>
</evidence>
<dbReference type="PANTHER" id="PTHR31973:SF187">
    <property type="entry name" value="MUTATOR TRANSPOSASE MUDRA PROTEIN"/>
    <property type="match status" value="1"/>
</dbReference>
<evidence type="ECO:0000256" key="2">
    <source>
        <dbReference type="ARBA" id="ARBA00022771"/>
    </source>
</evidence>
<keyword evidence="3" id="KW-0862">Zinc</keyword>
<dbReference type="PROSITE" id="PS50966">
    <property type="entry name" value="ZF_SWIM"/>
    <property type="match status" value="1"/>
</dbReference>
<dbReference type="InterPro" id="IPR007527">
    <property type="entry name" value="Znf_SWIM"/>
</dbReference>
<evidence type="ECO:0000256" key="1">
    <source>
        <dbReference type="ARBA" id="ARBA00022723"/>
    </source>
</evidence>